<evidence type="ECO:0000259" key="5">
    <source>
        <dbReference type="PROSITE" id="PS50240"/>
    </source>
</evidence>
<keyword evidence="3" id="KW-0378">Hydrolase</keyword>
<keyword evidence="3" id="KW-0720">Serine protease</keyword>
<feature type="chain" id="PRO_5035847232" evidence="4">
    <location>
        <begin position="20"/>
        <end position="323"/>
    </location>
</feature>
<keyword evidence="4" id="KW-0732">Signal</keyword>
<keyword evidence="7" id="KW-1185">Reference proteome</keyword>
<dbReference type="AlphaFoldDB" id="A0A8S9ZZN9"/>
<keyword evidence="1" id="KW-1015">Disulfide bond</keyword>
<dbReference type="PROSITE" id="PS50240">
    <property type="entry name" value="TRYPSIN_DOM"/>
    <property type="match status" value="1"/>
</dbReference>
<dbReference type="InterPro" id="IPR001254">
    <property type="entry name" value="Trypsin_dom"/>
</dbReference>
<organism evidence="6 7">
    <name type="scientific">Meloidogyne graminicola</name>
    <dbReference type="NCBI Taxonomy" id="189291"/>
    <lineage>
        <taxon>Eukaryota</taxon>
        <taxon>Metazoa</taxon>
        <taxon>Ecdysozoa</taxon>
        <taxon>Nematoda</taxon>
        <taxon>Chromadorea</taxon>
        <taxon>Rhabditida</taxon>
        <taxon>Tylenchina</taxon>
        <taxon>Tylenchomorpha</taxon>
        <taxon>Tylenchoidea</taxon>
        <taxon>Meloidogynidae</taxon>
        <taxon>Meloidogyninae</taxon>
        <taxon>Meloidogyne</taxon>
    </lineage>
</organism>
<dbReference type="InterPro" id="IPR033116">
    <property type="entry name" value="TRYPSIN_SER"/>
</dbReference>
<gene>
    <name evidence="6" type="ORF">Mgra_00002319</name>
</gene>
<feature type="signal peptide" evidence="4">
    <location>
        <begin position="1"/>
        <end position="19"/>
    </location>
</feature>
<dbReference type="PROSITE" id="PS00134">
    <property type="entry name" value="TRYPSIN_HIS"/>
    <property type="match status" value="1"/>
</dbReference>
<dbReference type="PANTHER" id="PTHR24256">
    <property type="entry name" value="TRYPTASE-RELATED"/>
    <property type="match status" value="1"/>
</dbReference>
<reference evidence="6" key="1">
    <citation type="journal article" date="2020" name="Ecol. Evol.">
        <title>Genome structure and content of the rice root-knot nematode (Meloidogyne graminicola).</title>
        <authorList>
            <person name="Phan N.T."/>
            <person name="Danchin E.G.J."/>
            <person name="Klopp C."/>
            <person name="Perfus-Barbeoch L."/>
            <person name="Kozlowski D.K."/>
            <person name="Koutsovoulos G.D."/>
            <person name="Lopez-Roques C."/>
            <person name="Bouchez O."/>
            <person name="Zahm M."/>
            <person name="Besnard G."/>
            <person name="Bellafiore S."/>
        </authorList>
    </citation>
    <scope>NUCLEOTIDE SEQUENCE</scope>
    <source>
        <strain evidence="6">VN-18</strain>
    </source>
</reference>
<dbReference type="OrthoDB" id="5876800at2759"/>
<dbReference type="InterPro" id="IPR043504">
    <property type="entry name" value="Peptidase_S1_PA_chymotrypsin"/>
</dbReference>
<evidence type="ECO:0000256" key="1">
    <source>
        <dbReference type="ARBA" id="ARBA00023157"/>
    </source>
</evidence>
<dbReference type="PROSITE" id="PS00135">
    <property type="entry name" value="TRYPSIN_SER"/>
    <property type="match status" value="1"/>
</dbReference>
<dbReference type="InterPro" id="IPR009003">
    <property type="entry name" value="Peptidase_S1_PA"/>
</dbReference>
<dbReference type="Proteomes" id="UP000605970">
    <property type="component" value="Unassembled WGS sequence"/>
</dbReference>
<dbReference type="SMART" id="SM00020">
    <property type="entry name" value="Tryp_SPc"/>
    <property type="match status" value="1"/>
</dbReference>
<comment type="similarity">
    <text evidence="2">Belongs to the peptidase S1 family. CLIP subfamily.</text>
</comment>
<accession>A0A8S9ZZN9</accession>
<dbReference type="EMBL" id="JABEBT010000013">
    <property type="protein sequence ID" value="KAF7638343.1"/>
    <property type="molecule type" value="Genomic_DNA"/>
</dbReference>
<protein>
    <submittedName>
        <fullName evidence="6">Peptidase S1 domain-containing protein</fullName>
    </submittedName>
</protein>
<evidence type="ECO:0000256" key="3">
    <source>
        <dbReference type="RuleBase" id="RU363034"/>
    </source>
</evidence>
<dbReference type="InterPro" id="IPR018114">
    <property type="entry name" value="TRYPSIN_HIS"/>
</dbReference>
<feature type="domain" description="Peptidase S1" evidence="5">
    <location>
        <begin position="67"/>
        <end position="297"/>
    </location>
</feature>
<dbReference type="Pfam" id="PF00089">
    <property type="entry name" value="Trypsin"/>
    <property type="match status" value="1"/>
</dbReference>
<dbReference type="SUPFAM" id="SSF50494">
    <property type="entry name" value="Trypsin-like serine proteases"/>
    <property type="match status" value="1"/>
</dbReference>
<dbReference type="CDD" id="cd00190">
    <property type="entry name" value="Tryp_SPc"/>
    <property type="match status" value="1"/>
</dbReference>
<dbReference type="InterPro" id="IPR001314">
    <property type="entry name" value="Peptidase_S1A"/>
</dbReference>
<dbReference type="GO" id="GO:0006508">
    <property type="term" value="P:proteolysis"/>
    <property type="evidence" value="ECO:0007669"/>
    <property type="project" value="UniProtKB-KW"/>
</dbReference>
<comment type="caution">
    <text evidence="6">The sequence shown here is derived from an EMBL/GenBank/DDBJ whole genome shotgun (WGS) entry which is preliminary data.</text>
</comment>
<evidence type="ECO:0000256" key="4">
    <source>
        <dbReference type="SAM" id="SignalP"/>
    </source>
</evidence>
<evidence type="ECO:0000313" key="7">
    <source>
        <dbReference type="Proteomes" id="UP000605970"/>
    </source>
</evidence>
<name>A0A8S9ZZN9_9BILA</name>
<dbReference type="PRINTS" id="PR00722">
    <property type="entry name" value="CHYMOTRYPSIN"/>
</dbReference>
<dbReference type="GO" id="GO:0004252">
    <property type="term" value="F:serine-type endopeptidase activity"/>
    <property type="evidence" value="ECO:0007669"/>
    <property type="project" value="InterPro"/>
</dbReference>
<evidence type="ECO:0000313" key="6">
    <source>
        <dbReference type="EMBL" id="KAF7638343.1"/>
    </source>
</evidence>
<dbReference type="Gene3D" id="2.40.10.10">
    <property type="entry name" value="Trypsin-like serine proteases"/>
    <property type="match status" value="1"/>
</dbReference>
<sequence length="323" mass="36631">MKKLFEILCFFLLFSQIYSKNYCTKNPKITEEKKEEETIIELTNKIENNDENLINNKLINEKNIRKIINGNIAVDELKIHRGLPIKEINQLPFMASLWVECRRLCTCSIISPIHILSAGHCFGFKGKYNVMAGTIDAIENNTQSLWANVKKVNIFSEDIFGKDLAIAELESPLSGFDIQPVILSNREISINSTAYIAGWGRIDDGSSPVSLQGANVTIWDNEDPKCDGVLKTEICAFGSCGENTCFGDSGGPLLYKNPETNNWEQIGITSRGSWLCEYKGFFTNIKLYCDWIEKITEGKAKLNKIQKQFYLNIHPFHLNTQPR</sequence>
<proteinExistence type="inferred from homology"/>
<evidence type="ECO:0000256" key="2">
    <source>
        <dbReference type="ARBA" id="ARBA00024195"/>
    </source>
</evidence>
<dbReference type="InterPro" id="IPR051487">
    <property type="entry name" value="Ser/Thr_Proteases_Immune/Dev"/>
</dbReference>
<keyword evidence="3" id="KW-0645">Protease</keyword>